<dbReference type="RefSeq" id="WP_000276650.1">
    <property type="nucleotide sequence ID" value="NZ_BBKC01000022.1"/>
</dbReference>
<dbReference type="Gene3D" id="1.20.5.320">
    <property type="entry name" value="6-Phosphogluconate Dehydrogenase, domain 3"/>
    <property type="match status" value="1"/>
</dbReference>
<dbReference type="AlphaFoldDB" id="A0A0C6E112"/>
<accession>A0A0C6E112</accession>
<organism evidence="3">
    <name type="scientific">Staphylococcus aureus</name>
    <dbReference type="NCBI Taxonomy" id="1280"/>
    <lineage>
        <taxon>Bacteria</taxon>
        <taxon>Bacillati</taxon>
        <taxon>Bacillota</taxon>
        <taxon>Bacilli</taxon>
        <taxon>Bacillales</taxon>
        <taxon>Staphylococcaceae</taxon>
        <taxon>Staphylococcus</taxon>
    </lineage>
</organism>
<feature type="domain" description="BppU N-terminal" evidence="2">
    <location>
        <begin position="4"/>
        <end position="141"/>
    </location>
</feature>
<dbReference type="Pfam" id="PF12789">
    <property type="entry name" value="PTR"/>
    <property type="match status" value="1"/>
</dbReference>
<dbReference type="InterPro" id="IPR018913">
    <property type="entry name" value="BppU_N"/>
</dbReference>
<evidence type="ECO:0000256" key="1">
    <source>
        <dbReference type="SAM" id="MobiDB-lite"/>
    </source>
</evidence>
<name>A0A0C6E112_STAAU</name>
<proteinExistence type="predicted"/>
<reference evidence="3" key="1">
    <citation type="submission" date="2014-08" db="EMBL/GenBank/DDBJ databases">
        <title>Comparative genomics of MRSA.</title>
        <authorList>
            <person name="Yamamoto T."/>
        </authorList>
    </citation>
    <scope>NUCLEOTIDE SEQUENCE</scope>
    <source>
        <strain evidence="3">OC3</strain>
    </source>
</reference>
<dbReference type="Gene3D" id="2.60.40.3350">
    <property type="match status" value="1"/>
</dbReference>
<protein>
    <recommendedName>
        <fullName evidence="2">BppU N-terminal domain-containing protein</fullName>
    </recommendedName>
</protein>
<dbReference type="Pfam" id="PF10651">
    <property type="entry name" value="BppU_N"/>
    <property type="match status" value="1"/>
</dbReference>
<evidence type="ECO:0000259" key="2">
    <source>
        <dbReference type="Pfam" id="PF10651"/>
    </source>
</evidence>
<feature type="region of interest" description="Disordered" evidence="1">
    <location>
        <begin position="177"/>
        <end position="213"/>
    </location>
</feature>
<dbReference type="EMBL" id="AB983197">
    <property type="protein sequence ID" value="BAQ25902.1"/>
    <property type="molecule type" value="Genomic_DNA"/>
</dbReference>
<evidence type="ECO:0000313" key="3">
    <source>
        <dbReference type="EMBL" id="BAQ25902.1"/>
    </source>
</evidence>
<sequence>MYKIKDVETRIKNDGVDLGDIGCRFYTEDENTASIRIGINDKQGRIDLKAHGLTPRLHLFMEDGSIFKNEPLIIDDVVKGFLTYKIPKKVIKHAGYVRCKLFLEKEEQKIHVANFSFNIIDSGIESAVAKEIDVKLVDDAITRILKDNATDLLSKDFKEKIDKDVISYIEKNESRFKGAKGDKGEPGQPGAKGEAGKKGEQGVPGKNGTVVSINPDTKMWQIDGKDTNIKAEPELLDKINIANVEGLEDKLQEVEKNKEATLKDSKTYTDSKIAELVDSAPESMNTLRELAEAIQNNSISESVLQQIGSKVSTEDFERFKQTLNSLYADKNHSHTIKQIEGLENALSRKSDINHNHDERYVLSSQAFTKQQADNLYQLKGASQPTVKIWTGTENEYNYIYQKDPNTLYLIKG</sequence>